<reference evidence="18" key="1">
    <citation type="submission" date="2022-12" db="EMBL/GenBank/DDBJ databases">
        <title>Bacterial isolates from different developmental stages of Nematostella vectensis.</title>
        <authorList>
            <person name="Fraune S."/>
        </authorList>
    </citation>
    <scope>NUCLEOTIDE SEQUENCE</scope>
    <source>
        <strain evidence="18">G21632-S1</strain>
    </source>
</reference>
<dbReference type="GO" id="GO:0032259">
    <property type="term" value="P:methylation"/>
    <property type="evidence" value="ECO:0007669"/>
    <property type="project" value="UniProtKB-KW"/>
</dbReference>
<evidence type="ECO:0000256" key="1">
    <source>
        <dbReference type="ARBA" id="ARBA00002634"/>
    </source>
</evidence>
<evidence type="ECO:0000256" key="16">
    <source>
        <dbReference type="RuleBase" id="RU003464"/>
    </source>
</evidence>
<comment type="similarity">
    <text evidence="3 15 16">Belongs to the RNA methyltransferase TrmD family.</text>
</comment>
<gene>
    <name evidence="15 18" type="primary">trmD</name>
    <name evidence="18" type="ORF">O4G74_03170</name>
</gene>
<evidence type="ECO:0000256" key="4">
    <source>
        <dbReference type="ARBA" id="ARBA00011738"/>
    </source>
</evidence>
<comment type="catalytic activity">
    <reaction evidence="14 15 16">
        <text>guanosine(37) in tRNA + S-adenosyl-L-methionine = N(1)-methylguanosine(37) in tRNA + S-adenosyl-L-homocysteine + H(+)</text>
        <dbReference type="Rhea" id="RHEA:36899"/>
        <dbReference type="Rhea" id="RHEA-COMP:10145"/>
        <dbReference type="Rhea" id="RHEA-COMP:10147"/>
        <dbReference type="ChEBI" id="CHEBI:15378"/>
        <dbReference type="ChEBI" id="CHEBI:57856"/>
        <dbReference type="ChEBI" id="CHEBI:59789"/>
        <dbReference type="ChEBI" id="CHEBI:73542"/>
        <dbReference type="ChEBI" id="CHEBI:74269"/>
        <dbReference type="EC" id="2.1.1.228"/>
    </reaction>
</comment>
<accession>A0ABT4LRS0</accession>
<comment type="subcellular location">
    <subcellularLocation>
        <location evidence="2 15 16">Cytoplasm</location>
    </subcellularLocation>
</comment>
<evidence type="ECO:0000259" key="17">
    <source>
        <dbReference type="Pfam" id="PF01746"/>
    </source>
</evidence>
<comment type="function">
    <text evidence="1 15 16">Specifically methylates guanosine-37 in various tRNAs.</text>
</comment>
<dbReference type="SUPFAM" id="SSF75217">
    <property type="entry name" value="alpha/beta knot"/>
    <property type="match status" value="1"/>
</dbReference>
<dbReference type="CDD" id="cd18080">
    <property type="entry name" value="TrmD-like"/>
    <property type="match status" value="1"/>
</dbReference>
<evidence type="ECO:0000256" key="7">
    <source>
        <dbReference type="ARBA" id="ARBA00022490"/>
    </source>
</evidence>
<keyword evidence="7 15" id="KW-0963">Cytoplasm</keyword>
<dbReference type="InterPro" id="IPR016009">
    <property type="entry name" value="tRNA_MeTrfase_TRMD/TRM10"/>
</dbReference>
<organism evidence="18 19">
    <name type="scientific">Henriciella marina</name>
    <dbReference type="NCBI Taxonomy" id="453851"/>
    <lineage>
        <taxon>Bacteria</taxon>
        <taxon>Pseudomonadati</taxon>
        <taxon>Pseudomonadota</taxon>
        <taxon>Alphaproteobacteria</taxon>
        <taxon>Hyphomonadales</taxon>
        <taxon>Hyphomonadaceae</taxon>
        <taxon>Henriciella</taxon>
    </lineage>
</organism>
<dbReference type="EC" id="2.1.1.228" evidence="5 15"/>
<evidence type="ECO:0000256" key="3">
    <source>
        <dbReference type="ARBA" id="ARBA00007630"/>
    </source>
</evidence>
<evidence type="ECO:0000256" key="2">
    <source>
        <dbReference type="ARBA" id="ARBA00004496"/>
    </source>
</evidence>
<dbReference type="Gene3D" id="1.10.1270.20">
    <property type="entry name" value="tRNA(m1g37)methyltransferase, domain 2"/>
    <property type="match status" value="1"/>
</dbReference>
<comment type="subunit">
    <text evidence="4 15 16">Homodimer.</text>
</comment>
<sequence length="242" mass="26544">MAFDVSIITLFPDAFPGMLDVSILGHAREQGIWSLETTDLRSFGLGKHRQVDDKPAGGGAGLVIRPDVAAAAIDSTERKGRELIYLSPRGEPFTQNLAHEFAQGPGLICFCGRFEGLDERVISQRGMREVSLGDFVLAGGEVAAQAIIEATLRLLPGVAGNETSIEDESFSAGLLEYPQYTLPRIWEAQPTPDVLLSGDHSKVDQWRLNRSKLLTEGRRPDLWAAYLNGQRIRASETDDEHD</sequence>
<evidence type="ECO:0000256" key="15">
    <source>
        <dbReference type="HAMAP-Rule" id="MF_00605"/>
    </source>
</evidence>
<keyword evidence="10 15" id="KW-0949">S-adenosyl-L-methionine</keyword>
<dbReference type="Gene3D" id="3.40.1280.10">
    <property type="match status" value="1"/>
</dbReference>
<evidence type="ECO:0000313" key="18">
    <source>
        <dbReference type="EMBL" id="MCZ4297054.1"/>
    </source>
</evidence>
<dbReference type="InterPro" id="IPR023148">
    <property type="entry name" value="tRNA_m1G_MeTrfase_C_sf"/>
</dbReference>
<evidence type="ECO:0000256" key="10">
    <source>
        <dbReference type="ARBA" id="ARBA00022691"/>
    </source>
</evidence>
<feature type="domain" description="tRNA methyltransferase TRMD/TRM10-type" evidence="17">
    <location>
        <begin position="5"/>
        <end position="224"/>
    </location>
</feature>
<dbReference type="EMBL" id="JAPWGW010000001">
    <property type="protein sequence ID" value="MCZ4297054.1"/>
    <property type="molecule type" value="Genomic_DNA"/>
</dbReference>
<name>A0ABT4LRS0_9PROT</name>
<evidence type="ECO:0000256" key="8">
    <source>
        <dbReference type="ARBA" id="ARBA00022603"/>
    </source>
</evidence>
<evidence type="ECO:0000256" key="6">
    <source>
        <dbReference type="ARBA" id="ARBA00014679"/>
    </source>
</evidence>
<dbReference type="PIRSF" id="PIRSF000386">
    <property type="entry name" value="tRNA_mtase"/>
    <property type="match status" value="1"/>
</dbReference>
<evidence type="ECO:0000256" key="14">
    <source>
        <dbReference type="ARBA" id="ARBA00047783"/>
    </source>
</evidence>
<dbReference type="Proteomes" id="UP001083770">
    <property type="component" value="Unassembled WGS sequence"/>
</dbReference>
<dbReference type="HAMAP" id="MF_00605">
    <property type="entry name" value="TrmD"/>
    <property type="match status" value="1"/>
</dbReference>
<dbReference type="InterPro" id="IPR029028">
    <property type="entry name" value="Alpha/beta_knot_MTases"/>
</dbReference>
<keyword evidence="19" id="KW-1185">Reference proteome</keyword>
<dbReference type="NCBIfam" id="NF000648">
    <property type="entry name" value="PRK00026.1"/>
    <property type="match status" value="1"/>
</dbReference>
<evidence type="ECO:0000256" key="12">
    <source>
        <dbReference type="ARBA" id="ARBA00029736"/>
    </source>
</evidence>
<evidence type="ECO:0000256" key="5">
    <source>
        <dbReference type="ARBA" id="ARBA00012807"/>
    </source>
</evidence>
<dbReference type="NCBIfam" id="TIGR00088">
    <property type="entry name" value="trmD"/>
    <property type="match status" value="1"/>
</dbReference>
<keyword evidence="9 15" id="KW-0808">Transferase</keyword>
<dbReference type="PANTHER" id="PTHR46417">
    <property type="entry name" value="TRNA (GUANINE-N(1)-)-METHYLTRANSFERASE"/>
    <property type="match status" value="1"/>
</dbReference>
<evidence type="ECO:0000256" key="9">
    <source>
        <dbReference type="ARBA" id="ARBA00022679"/>
    </source>
</evidence>
<feature type="binding site" evidence="15">
    <location>
        <position position="112"/>
    </location>
    <ligand>
        <name>S-adenosyl-L-methionine</name>
        <dbReference type="ChEBI" id="CHEBI:59789"/>
    </ligand>
</feature>
<dbReference type="InterPro" id="IPR029026">
    <property type="entry name" value="tRNA_m1G_MTases_N"/>
</dbReference>
<evidence type="ECO:0000256" key="13">
    <source>
        <dbReference type="ARBA" id="ARBA00033392"/>
    </source>
</evidence>
<comment type="caution">
    <text evidence="18">The sequence shown here is derived from an EMBL/GenBank/DDBJ whole genome shotgun (WGS) entry which is preliminary data.</text>
</comment>
<evidence type="ECO:0000313" key="19">
    <source>
        <dbReference type="Proteomes" id="UP001083770"/>
    </source>
</evidence>
<proteinExistence type="inferred from homology"/>
<feature type="binding site" evidence="15">
    <location>
        <begin position="132"/>
        <end position="137"/>
    </location>
    <ligand>
        <name>S-adenosyl-L-methionine</name>
        <dbReference type="ChEBI" id="CHEBI:59789"/>
    </ligand>
</feature>
<dbReference type="Pfam" id="PF01746">
    <property type="entry name" value="tRNA_m1G_MT"/>
    <property type="match status" value="1"/>
</dbReference>
<dbReference type="GO" id="GO:0052906">
    <property type="term" value="F:tRNA (guanine(37)-N1)-methyltransferase activity"/>
    <property type="evidence" value="ECO:0007669"/>
    <property type="project" value="UniProtKB-EC"/>
</dbReference>
<evidence type="ECO:0000256" key="11">
    <source>
        <dbReference type="ARBA" id="ARBA00022694"/>
    </source>
</evidence>
<protein>
    <recommendedName>
        <fullName evidence="6 15">tRNA (guanine-N(1)-)-methyltransferase</fullName>
        <ecNumber evidence="5 15">2.1.1.228</ecNumber>
    </recommendedName>
    <alternativeName>
        <fullName evidence="12 15">M1G-methyltransferase</fullName>
    </alternativeName>
    <alternativeName>
        <fullName evidence="13 15">tRNA [GM37] methyltransferase</fullName>
    </alternativeName>
</protein>
<keyword evidence="8 15" id="KW-0489">Methyltransferase</keyword>
<keyword evidence="11 15" id="KW-0819">tRNA processing</keyword>
<dbReference type="PANTHER" id="PTHR46417:SF1">
    <property type="entry name" value="TRNA (GUANINE-N(1)-)-METHYLTRANSFERASE"/>
    <property type="match status" value="1"/>
</dbReference>
<dbReference type="InterPro" id="IPR002649">
    <property type="entry name" value="tRNA_m1G_MeTrfase_TrmD"/>
</dbReference>